<dbReference type="PATRIC" id="fig|1218565.3.peg.2879"/>
<dbReference type="EMBL" id="ANIK01000062">
    <property type="protein sequence ID" value="EMJ93894.1"/>
    <property type="molecule type" value="Genomic_DNA"/>
</dbReference>
<accession>M6CQ94</accession>
<organism evidence="1 2">
    <name type="scientific">Leptospira alstonii serovar Sichuan str. 79601</name>
    <dbReference type="NCBI Taxonomy" id="1218565"/>
    <lineage>
        <taxon>Bacteria</taxon>
        <taxon>Pseudomonadati</taxon>
        <taxon>Spirochaetota</taxon>
        <taxon>Spirochaetia</taxon>
        <taxon>Leptospirales</taxon>
        <taxon>Leptospiraceae</taxon>
        <taxon>Leptospira</taxon>
    </lineage>
</organism>
<sequence>MQKILIFFRMVFHNPSYARSLDEVREKLNRIRYDKGIILPKAWIKNTKKSQL</sequence>
<comment type="caution">
    <text evidence="1">The sequence shown here is derived from an EMBL/GenBank/DDBJ whole genome shotgun (WGS) entry which is preliminary data.</text>
</comment>
<reference evidence="1 2" key="1">
    <citation type="submission" date="2013-01" db="EMBL/GenBank/DDBJ databases">
        <authorList>
            <person name="Harkins D.M."/>
            <person name="Durkin A.S."/>
            <person name="Brinkac L.M."/>
            <person name="Haft D.H."/>
            <person name="Selengut J.D."/>
            <person name="Sanka R."/>
            <person name="DePew J."/>
            <person name="Purushe J."/>
            <person name="Galloway R.L."/>
            <person name="Vinetz J.M."/>
            <person name="Sutton G.G."/>
            <person name="Nierman W.C."/>
            <person name="Fouts D.E."/>
        </authorList>
    </citation>
    <scope>NUCLEOTIDE SEQUENCE [LARGE SCALE GENOMIC DNA]</scope>
    <source>
        <strain evidence="1 2">79601</strain>
    </source>
</reference>
<dbReference type="Proteomes" id="UP000011988">
    <property type="component" value="Unassembled WGS sequence"/>
</dbReference>
<gene>
    <name evidence="1" type="ORF">LEP1GSC194_2918</name>
</gene>
<dbReference type="AlphaFoldDB" id="M6CQ94"/>
<proteinExistence type="predicted"/>
<evidence type="ECO:0000313" key="1">
    <source>
        <dbReference type="EMBL" id="EMJ93894.1"/>
    </source>
</evidence>
<name>M6CQ94_9LEPT</name>
<protein>
    <submittedName>
        <fullName evidence="1">Uncharacterized protein</fullName>
    </submittedName>
</protein>
<evidence type="ECO:0000313" key="2">
    <source>
        <dbReference type="Proteomes" id="UP000011988"/>
    </source>
</evidence>